<reference evidence="3" key="1">
    <citation type="journal article" date="2019" name="Int. J. Syst. Evol. Microbiol.">
        <title>The Global Catalogue of Microorganisms (GCM) 10K type strain sequencing project: providing services to taxonomists for standard genome sequencing and annotation.</title>
        <authorList>
            <consortium name="The Broad Institute Genomics Platform"/>
            <consortium name="The Broad Institute Genome Sequencing Center for Infectious Disease"/>
            <person name="Wu L."/>
            <person name="Ma J."/>
        </authorList>
    </citation>
    <scope>NUCLEOTIDE SEQUENCE [LARGE SCALE GENOMIC DNA]</scope>
    <source>
        <strain evidence="3">CGMCC 1.9106</strain>
    </source>
</reference>
<gene>
    <name evidence="2" type="ORF">ACFQO7_06225</name>
</gene>
<keyword evidence="3" id="KW-1185">Reference proteome</keyword>
<dbReference type="EMBL" id="JBHTAC010000004">
    <property type="protein sequence ID" value="MFC7242075.1"/>
    <property type="molecule type" value="Genomic_DNA"/>
</dbReference>
<organism evidence="2 3">
    <name type="scientific">Catellatospora aurea</name>
    <dbReference type="NCBI Taxonomy" id="1337874"/>
    <lineage>
        <taxon>Bacteria</taxon>
        <taxon>Bacillati</taxon>
        <taxon>Actinomycetota</taxon>
        <taxon>Actinomycetes</taxon>
        <taxon>Micromonosporales</taxon>
        <taxon>Micromonosporaceae</taxon>
        <taxon>Catellatospora</taxon>
    </lineage>
</organism>
<name>A0ABW2GQ50_9ACTN</name>
<keyword evidence="1" id="KW-0472">Membrane</keyword>
<feature type="transmembrane region" description="Helical" evidence="1">
    <location>
        <begin position="6"/>
        <end position="25"/>
    </location>
</feature>
<accession>A0ABW2GQ50</accession>
<keyword evidence="1" id="KW-1133">Transmembrane helix</keyword>
<protein>
    <recommendedName>
        <fullName evidence="4">CchlQ</fullName>
    </recommendedName>
</protein>
<comment type="caution">
    <text evidence="2">The sequence shown here is derived from an EMBL/GenBank/DDBJ whole genome shotgun (WGS) entry which is preliminary data.</text>
</comment>
<keyword evidence="1" id="KW-0812">Transmembrane</keyword>
<sequence length="179" mass="19363">MTWEALLSAAIGAVIALSGTLLADLRRDRRQRERDHDIERRKYCVEFTLALNAALGGLREAARVPADERVEAATRAVATSGVYGAREQLLLAGTPALLTAGEAVFHRLVEVRDAVRGGAALDSPAYHEAYHGFADALWRFRLAVRTDLGQPGLTPAALDRPDWSDRDRCTVCGVLTAAA</sequence>
<evidence type="ECO:0000313" key="2">
    <source>
        <dbReference type="EMBL" id="MFC7242075.1"/>
    </source>
</evidence>
<evidence type="ECO:0000256" key="1">
    <source>
        <dbReference type="SAM" id="Phobius"/>
    </source>
</evidence>
<evidence type="ECO:0000313" key="3">
    <source>
        <dbReference type="Proteomes" id="UP001596392"/>
    </source>
</evidence>
<evidence type="ECO:0008006" key="4">
    <source>
        <dbReference type="Google" id="ProtNLM"/>
    </source>
</evidence>
<dbReference type="Proteomes" id="UP001596392">
    <property type="component" value="Unassembled WGS sequence"/>
</dbReference>
<dbReference type="RefSeq" id="WP_376805504.1">
    <property type="nucleotide sequence ID" value="NZ_JBHTAC010000004.1"/>
</dbReference>
<proteinExistence type="predicted"/>